<dbReference type="AlphaFoldDB" id="A0A9X2D6U5"/>
<accession>A0A9X2D6U5</accession>
<name>A0A9X2D6U5_9ACTN</name>
<dbReference type="RefSeq" id="WP_250827067.1">
    <property type="nucleotide sequence ID" value="NZ_JAMOIL010000010.1"/>
</dbReference>
<evidence type="ECO:0000313" key="2">
    <source>
        <dbReference type="Proteomes" id="UP001139485"/>
    </source>
</evidence>
<dbReference type="Pfam" id="PF08811">
    <property type="entry name" value="DUF1800"/>
    <property type="match status" value="1"/>
</dbReference>
<dbReference type="EMBL" id="JAMOIL010000010">
    <property type="protein sequence ID" value="MCM0620443.1"/>
    <property type="molecule type" value="Genomic_DNA"/>
</dbReference>
<dbReference type="Proteomes" id="UP001139485">
    <property type="component" value="Unassembled WGS sequence"/>
</dbReference>
<reference evidence="1" key="1">
    <citation type="submission" date="2022-05" db="EMBL/GenBank/DDBJ databases">
        <authorList>
            <person name="Tuo L."/>
        </authorList>
    </citation>
    <scope>NUCLEOTIDE SEQUENCE</scope>
    <source>
        <strain evidence="1">BSK12Z-4</strain>
    </source>
</reference>
<keyword evidence="2" id="KW-1185">Reference proteome</keyword>
<organism evidence="1 2">
    <name type="scientific">Nocardioides bruguierae</name>
    <dbReference type="NCBI Taxonomy" id="2945102"/>
    <lineage>
        <taxon>Bacteria</taxon>
        <taxon>Bacillati</taxon>
        <taxon>Actinomycetota</taxon>
        <taxon>Actinomycetes</taxon>
        <taxon>Propionibacteriales</taxon>
        <taxon>Nocardioidaceae</taxon>
        <taxon>Nocardioides</taxon>
    </lineage>
</organism>
<sequence>MSDRTTPAGRATTRVLLAGDRHIVDRLSYGHTPALARQVRNAGGGLRWFERQLTPRKVKDRGTGAYLTWFPSLSRTPEDLYQRKKSGVEENWEVMNDYQSYVILRRTYSQRQVLELMTELWENHLHVPVGADAAFTWRKRYGDVIRKHALGRVDRLLQAAVLHPAMLLALDAGISTWQHPNENLARELLELHTVGRGEYTEDDVKQAAQVLTGYHVDLWGTFAFSYSTADHAVGPVNVMGWKHANADADGRAAARSLVRYLAHHPATAERIARKLVVKLVSDAAPQTLVRRLARIYLEHDTDIRPVLRALVRSEEFRDARGQKVRDAGEDVVATHRALGVRVTEPGEKARGTGNGWAAHTLPTQCQRLGLKPFDWPRPDGAPITDDAWATPSRMLGGSRNHWLMAGSYWPSRGIVYRKPTAWLPQRRMRFGAFVDHLSRTMLGVPATRRVVVACCRAADVSASDVVHAEHPVIVHRLGFVLTTLLDSPTHLSR</sequence>
<comment type="caution">
    <text evidence="1">The sequence shown here is derived from an EMBL/GenBank/DDBJ whole genome shotgun (WGS) entry which is preliminary data.</text>
</comment>
<dbReference type="InterPro" id="IPR014917">
    <property type="entry name" value="DUF1800"/>
</dbReference>
<proteinExistence type="predicted"/>
<evidence type="ECO:0000313" key="1">
    <source>
        <dbReference type="EMBL" id="MCM0620443.1"/>
    </source>
</evidence>
<gene>
    <name evidence="1" type="ORF">M8330_09060</name>
</gene>
<protein>
    <submittedName>
        <fullName evidence="1">DUF1800 domain-containing protein</fullName>
    </submittedName>
</protein>